<proteinExistence type="predicted"/>
<evidence type="ECO:0000313" key="2">
    <source>
        <dbReference type="EMBL" id="SGY56853.1"/>
    </source>
</evidence>
<dbReference type="Proteomes" id="UP000249464">
    <property type="component" value="Unassembled WGS sequence"/>
</dbReference>
<dbReference type="AlphaFoldDB" id="A0A2X0P8T1"/>
<protein>
    <submittedName>
        <fullName evidence="2">BQ5605_C006g04181 protein</fullName>
    </submittedName>
</protein>
<evidence type="ECO:0000256" key="1">
    <source>
        <dbReference type="SAM" id="MobiDB-lite"/>
    </source>
</evidence>
<feature type="compositionally biased region" description="Basic and acidic residues" evidence="1">
    <location>
        <begin position="8"/>
        <end position="25"/>
    </location>
</feature>
<dbReference type="STRING" id="796604.A0A2X0P8T1"/>
<name>A0A2X0P8T1_9BASI</name>
<feature type="compositionally biased region" description="Basic and acidic residues" evidence="1">
    <location>
        <begin position="54"/>
        <end position="69"/>
    </location>
</feature>
<dbReference type="EMBL" id="FQNC01000044">
    <property type="protein sequence ID" value="SGY56853.1"/>
    <property type="molecule type" value="Genomic_DNA"/>
</dbReference>
<keyword evidence="3" id="KW-1185">Reference proteome</keyword>
<feature type="region of interest" description="Disordered" evidence="1">
    <location>
        <begin position="47"/>
        <end position="69"/>
    </location>
</feature>
<gene>
    <name evidence="2" type="primary">BQ5605_C006g04181</name>
    <name evidence="2" type="ORF">BQ5605_C006G04181</name>
</gene>
<reference evidence="2 3" key="1">
    <citation type="submission" date="2016-11" db="EMBL/GenBank/DDBJ databases">
        <authorList>
            <person name="Jaros S."/>
            <person name="Januszkiewicz K."/>
            <person name="Wedrychowicz H."/>
        </authorList>
    </citation>
    <scope>NUCLEOTIDE SEQUENCE [LARGE SCALE GENOMIC DNA]</scope>
</reference>
<evidence type="ECO:0000313" key="3">
    <source>
        <dbReference type="Proteomes" id="UP000249464"/>
    </source>
</evidence>
<organism evidence="2 3">
    <name type="scientific">Microbotryum silenes-dioicae</name>
    <dbReference type="NCBI Taxonomy" id="796604"/>
    <lineage>
        <taxon>Eukaryota</taxon>
        <taxon>Fungi</taxon>
        <taxon>Dikarya</taxon>
        <taxon>Basidiomycota</taxon>
        <taxon>Pucciniomycotina</taxon>
        <taxon>Microbotryomycetes</taxon>
        <taxon>Microbotryales</taxon>
        <taxon>Microbotryaceae</taxon>
        <taxon>Microbotryum</taxon>
    </lineage>
</organism>
<sequence length="1246" mass="138515">MELTQVAHTDKRPRTDEDMDIDKAPKSTCPTLSPVFEQHWTHFDNFGGGGSDFNDPHSDDEIGGGDRSRFGRTAEEVTIPELVPPAAGEQSAPEEWKEDGLEPEAELTREEAAALRWSEPDEDFDEGLAGLASGQGCAADRRTEADLGTPVAGSPPQRSVMPLAAVPSEVYPLDRRTPVYGGERSEVGEDTPVRQTTLALAVWARSHNVSEAEFEAIASIIHGPSFSREQVPASLKTVLSRIERRLPLPQIKSHLVPVELKKTTYNLKARKEDAPAFTIPLIEILRTQIVGDSSLWEKYHFGFGQQSTHQIRENCWDGESWNESLVANRSEYPIFSKDGTTRLYPGVFVQYPRSSSRYLVKDAKAWGQIRSIWRDVTAGGGGGLVLHIMPLVNEFEASNAFKKMVNYSMGRGGRTWSQYTLDQRLILSPRRRIAIVDGHDTVRISDVEARVNNLDILRRFTVEDSPAGLHEEVASTPPDRFFVDTALVHGVGRHERADPAFTWSTKIPLTIAEQEVLNDDINPEILPAVEERPREVRVATRTVVLSLFHDNFAVFRQSAHSVGGWYAIVASSPPNCTRFVEYKVALRLHAAWCVCGDLRDVANPTLRELAYLARTGIEMEAPDGHKWVIFVKVINARADMPEAAEQAGVLTPTANISCRHCTTPRDHLVLPPLDPVTLFIQQRTLDETNACRSFSHSLPTKAERGAYLSSKGLKDTPDMYTSAGLTFDPHTQLPPDPYHLVTGVATTFLTHVIKKMLSDKGRSALSRSRTLDPPLRLTVPSFLGSLLDPSYIELFTMRQRLLLMSIFPFLLAIALESEHHNGLSETTINLMKARKLKGGGKSIMSPREILRNLINTSKRLARLTQLCFGPTATRETDNEIDDIARSLPSQIVQVIAPFDSRASENGTVANIARLPNLHALRHLTSSSRAFRTIQILSVAIDEEMHRLSKAKVATGNRREVTKAFAIYSVVRGSLASAERGLGSPVMTKGLKQLRKELPTLMSWLDAPDDEDQLEMKEASEDTTAPNGVKRGTLAVGVERLFARVHLIKEIKGDGCRRLGYSTELSRGPDGPAGAPSGIKTISIASLRDAYAADYEIGADRLHRLDWYSPAGRVRFWKRFRYDDRVLERLVTIQVGDLIQVAAPEGSTTNFAFARVRAIFSNELDSSGERYLFMDIEWMKVGSKKSLPLLGQVETVELQKRANAATAMSFPKIIGLFKIAHVLAPHVMTDFMTKDIHVVNAYMYRMI</sequence>
<accession>A0A2X0P8T1</accession>
<feature type="region of interest" description="Disordered" evidence="1">
    <location>
        <begin position="1"/>
        <end position="32"/>
    </location>
</feature>